<name>A0A8X9A722_SALSN</name>
<gene>
    <name evidence="1" type="ORF">SASPL_109386</name>
</gene>
<sequence>MSQEASTGSTTSPSDDSSPQCVLEMFRMVLLPDNNHNIEEEDTADSSFDWSEWDEDDFYTLPCMEDELGRKMIKPKGEKLVPSSDVSDICNDAFKKIVDPIGHKDLYDEYMNIYWEEFKGYDQDLYKKAFIKKCKVKYRDYINKLKKRGKKKPDYFTDALWKAYTDAWKTYNDALWKTYNDASKTHDPTCER</sequence>
<reference evidence="1" key="1">
    <citation type="submission" date="2018-01" db="EMBL/GenBank/DDBJ databases">
        <authorList>
            <person name="Mao J.F."/>
        </authorList>
    </citation>
    <scope>NUCLEOTIDE SEQUENCE</scope>
    <source>
        <strain evidence="1">Huo1</strain>
        <tissue evidence="1">Leaf</tissue>
    </source>
</reference>
<reference evidence="1" key="2">
    <citation type="submission" date="2020-08" db="EMBL/GenBank/DDBJ databases">
        <title>Plant Genome Project.</title>
        <authorList>
            <person name="Zhang R.-G."/>
        </authorList>
    </citation>
    <scope>NUCLEOTIDE SEQUENCE</scope>
    <source>
        <strain evidence="1">Huo1</strain>
        <tissue evidence="1">Leaf</tissue>
    </source>
</reference>
<dbReference type="AlphaFoldDB" id="A0A8X9A722"/>
<proteinExistence type="predicted"/>
<evidence type="ECO:0000313" key="1">
    <source>
        <dbReference type="EMBL" id="KAG6431307.1"/>
    </source>
</evidence>
<keyword evidence="2" id="KW-1185">Reference proteome</keyword>
<dbReference type="Proteomes" id="UP000298416">
    <property type="component" value="Unassembled WGS sequence"/>
</dbReference>
<protein>
    <submittedName>
        <fullName evidence="1">Uncharacterized protein</fullName>
    </submittedName>
</protein>
<dbReference type="EMBL" id="PNBA02000003">
    <property type="protein sequence ID" value="KAG6431307.1"/>
    <property type="molecule type" value="Genomic_DNA"/>
</dbReference>
<organism evidence="1">
    <name type="scientific">Salvia splendens</name>
    <name type="common">Scarlet sage</name>
    <dbReference type="NCBI Taxonomy" id="180675"/>
    <lineage>
        <taxon>Eukaryota</taxon>
        <taxon>Viridiplantae</taxon>
        <taxon>Streptophyta</taxon>
        <taxon>Embryophyta</taxon>
        <taxon>Tracheophyta</taxon>
        <taxon>Spermatophyta</taxon>
        <taxon>Magnoliopsida</taxon>
        <taxon>eudicotyledons</taxon>
        <taxon>Gunneridae</taxon>
        <taxon>Pentapetalae</taxon>
        <taxon>asterids</taxon>
        <taxon>lamiids</taxon>
        <taxon>Lamiales</taxon>
        <taxon>Lamiaceae</taxon>
        <taxon>Nepetoideae</taxon>
        <taxon>Mentheae</taxon>
        <taxon>Salviinae</taxon>
        <taxon>Salvia</taxon>
        <taxon>Salvia subgen. Calosphace</taxon>
        <taxon>core Calosphace</taxon>
    </lineage>
</organism>
<accession>A0A8X9A722</accession>
<evidence type="ECO:0000313" key="2">
    <source>
        <dbReference type="Proteomes" id="UP000298416"/>
    </source>
</evidence>
<comment type="caution">
    <text evidence="1">The sequence shown here is derived from an EMBL/GenBank/DDBJ whole genome shotgun (WGS) entry which is preliminary data.</text>
</comment>